<evidence type="ECO:0000256" key="3">
    <source>
        <dbReference type="SAM" id="Phobius"/>
    </source>
</evidence>
<dbReference type="InterPro" id="IPR003593">
    <property type="entry name" value="AAA+_ATPase"/>
</dbReference>
<dbReference type="SUPFAM" id="SSF52540">
    <property type="entry name" value="P-loop containing nucleoside triphosphate hydrolases"/>
    <property type="match status" value="1"/>
</dbReference>
<feature type="non-terminal residue" evidence="5">
    <location>
        <position position="617"/>
    </location>
</feature>
<sequence>MKNKKDKISFKRAYAANMRAMKLMYSLYPQMVSSSISLAVWNSLTPYIGIYLSALIVEELSGGMDTDRLIKLVLVTLAVSAAISLVTVFLNRWKNTQRSGEWIKFEHIISQKMLNTDYANLADTKTSEMLSTIRQNNNGGGWGLNMVLYNAEAMLSSLFTIAGGLSLTVSLFLTRVPDGAGSLSLLDNPFVVIGVIALMLAITLVAPMITNKAEGYIARHSGDHNLGNRLFGYFGFLGYNTDISEDVRIYRQDIISEGYNRDKKSTFSSDGVFAHLARGPMGLLAAAGAAVSVIFTGIVYMFVCLKSMAGAFGLGSVTQYIASVTKLSGGISSLVVELGRMFNNTPFLELIYEFLDIPDNMYKGSLTVEKRRDRSYQVEFKNVSFKYPGSNTYALKNVSMKFEIGKRLAVVGMNGSGKTTFIMLLCRLYDPTEGEILLNGIDIRKYNYREYMDIFSVVFQDFKLLPQKLGENVAGRVSYDRELATDCLEKAGFGDRLEKLKDGIDTYLYKDSSKDGVNISGGEAQKIAIARALYKDAPFIILDEPTAALDPIAEAEIYSKFDEIVGDKTAIYISHRLSSCKFCDEILVFDQGSVIQQGTHSELVSNTTGKYHELWNA</sequence>
<dbReference type="EMBL" id="DVOL01000064">
    <property type="protein sequence ID" value="HIV10981.1"/>
    <property type="molecule type" value="Genomic_DNA"/>
</dbReference>
<evidence type="ECO:0000256" key="1">
    <source>
        <dbReference type="ARBA" id="ARBA00022741"/>
    </source>
</evidence>
<feature type="transmembrane region" description="Helical" evidence="3">
    <location>
        <begin position="69"/>
        <end position="90"/>
    </location>
</feature>
<accession>A0A9D1NQJ3</accession>
<dbReference type="Pfam" id="PF00005">
    <property type="entry name" value="ABC_tran"/>
    <property type="match status" value="1"/>
</dbReference>
<dbReference type="AlphaFoldDB" id="A0A9D1NQJ3"/>
<evidence type="ECO:0000313" key="5">
    <source>
        <dbReference type="EMBL" id="HIV10981.1"/>
    </source>
</evidence>
<dbReference type="SMART" id="SM00382">
    <property type="entry name" value="AAA"/>
    <property type="match status" value="1"/>
</dbReference>
<dbReference type="PROSITE" id="PS50893">
    <property type="entry name" value="ABC_TRANSPORTER_2"/>
    <property type="match status" value="1"/>
</dbReference>
<gene>
    <name evidence="5" type="ORF">IAD28_04750</name>
</gene>
<feature type="transmembrane region" description="Helical" evidence="3">
    <location>
        <begin position="153"/>
        <end position="174"/>
    </location>
</feature>
<feature type="domain" description="ABC transporter" evidence="4">
    <location>
        <begin position="378"/>
        <end position="616"/>
    </location>
</feature>
<evidence type="ECO:0000259" key="4">
    <source>
        <dbReference type="PROSITE" id="PS50893"/>
    </source>
</evidence>
<feature type="transmembrane region" description="Helical" evidence="3">
    <location>
        <begin position="283"/>
        <end position="303"/>
    </location>
</feature>
<dbReference type="InterPro" id="IPR003439">
    <property type="entry name" value="ABC_transporter-like_ATP-bd"/>
</dbReference>
<evidence type="ECO:0000313" key="6">
    <source>
        <dbReference type="Proteomes" id="UP000823960"/>
    </source>
</evidence>
<keyword evidence="3" id="KW-1133">Transmembrane helix</keyword>
<dbReference type="PROSITE" id="PS00211">
    <property type="entry name" value="ABC_TRANSPORTER_1"/>
    <property type="match status" value="1"/>
</dbReference>
<dbReference type="GO" id="GO:0016887">
    <property type="term" value="F:ATP hydrolysis activity"/>
    <property type="evidence" value="ECO:0007669"/>
    <property type="project" value="InterPro"/>
</dbReference>
<dbReference type="InterPro" id="IPR017871">
    <property type="entry name" value="ABC_transporter-like_CS"/>
</dbReference>
<keyword evidence="1" id="KW-0547">Nucleotide-binding</keyword>
<organism evidence="5 6">
    <name type="scientific">Candidatus Faeciplasma avium</name>
    <dbReference type="NCBI Taxonomy" id="2840798"/>
    <lineage>
        <taxon>Bacteria</taxon>
        <taxon>Bacillati</taxon>
        <taxon>Bacillota</taxon>
        <taxon>Clostridia</taxon>
        <taxon>Eubacteriales</taxon>
        <taxon>Oscillospiraceae</taxon>
        <taxon>Oscillospiraceae incertae sedis</taxon>
        <taxon>Candidatus Faeciplasma</taxon>
    </lineage>
</organism>
<proteinExistence type="predicted"/>
<reference evidence="5" key="1">
    <citation type="submission" date="2020-10" db="EMBL/GenBank/DDBJ databases">
        <authorList>
            <person name="Gilroy R."/>
        </authorList>
    </citation>
    <scope>NUCLEOTIDE SEQUENCE</scope>
    <source>
        <strain evidence="5">1370</strain>
    </source>
</reference>
<evidence type="ECO:0000256" key="2">
    <source>
        <dbReference type="ARBA" id="ARBA00022840"/>
    </source>
</evidence>
<dbReference type="PANTHER" id="PTHR43394">
    <property type="entry name" value="ATP-DEPENDENT PERMEASE MDL1, MITOCHONDRIAL"/>
    <property type="match status" value="1"/>
</dbReference>
<feature type="transmembrane region" description="Helical" evidence="3">
    <location>
        <begin position="31"/>
        <end position="57"/>
    </location>
</feature>
<keyword evidence="3" id="KW-0812">Transmembrane</keyword>
<name>A0A9D1NQJ3_9FIRM</name>
<keyword evidence="3" id="KW-0472">Membrane</keyword>
<keyword evidence="2 5" id="KW-0067">ATP-binding</keyword>
<comment type="caution">
    <text evidence="5">The sequence shown here is derived from an EMBL/GenBank/DDBJ whole genome shotgun (WGS) entry which is preliminary data.</text>
</comment>
<dbReference type="CDD" id="cd03228">
    <property type="entry name" value="ABCC_MRP_Like"/>
    <property type="match status" value="1"/>
</dbReference>
<dbReference type="Gene3D" id="3.40.50.300">
    <property type="entry name" value="P-loop containing nucleotide triphosphate hydrolases"/>
    <property type="match status" value="1"/>
</dbReference>
<protein>
    <submittedName>
        <fullName evidence="5">ABC transporter ATP-binding protein</fullName>
    </submittedName>
</protein>
<dbReference type="GO" id="GO:0015421">
    <property type="term" value="F:ABC-type oligopeptide transporter activity"/>
    <property type="evidence" value="ECO:0007669"/>
    <property type="project" value="TreeGrafter"/>
</dbReference>
<dbReference type="Proteomes" id="UP000823960">
    <property type="component" value="Unassembled WGS sequence"/>
</dbReference>
<reference evidence="5" key="2">
    <citation type="journal article" date="2021" name="PeerJ">
        <title>Extensive microbial diversity within the chicken gut microbiome revealed by metagenomics and culture.</title>
        <authorList>
            <person name="Gilroy R."/>
            <person name="Ravi A."/>
            <person name="Getino M."/>
            <person name="Pursley I."/>
            <person name="Horton D.L."/>
            <person name="Alikhan N.F."/>
            <person name="Baker D."/>
            <person name="Gharbi K."/>
            <person name="Hall N."/>
            <person name="Watson M."/>
            <person name="Adriaenssens E.M."/>
            <person name="Foster-Nyarko E."/>
            <person name="Jarju S."/>
            <person name="Secka A."/>
            <person name="Antonio M."/>
            <person name="Oren A."/>
            <person name="Chaudhuri R.R."/>
            <person name="La Ragione R."/>
            <person name="Hildebrand F."/>
            <person name="Pallen M.J."/>
        </authorList>
    </citation>
    <scope>NUCLEOTIDE SEQUENCE</scope>
    <source>
        <strain evidence="5">1370</strain>
    </source>
</reference>
<dbReference type="GO" id="GO:0005524">
    <property type="term" value="F:ATP binding"/>
    <property type="evidence" value="ECO:0007669"/>
    <property type="project" value="UniProtKB-KW"/>
</dbReference>
<dbReference type="PANTHER" id="PTHR43394:SF1">
    <property type="entry name" value="ATP-BINDING CASSETTE SUB-FAMILY B MEMBER 10, MITOCHONDRIAL"/>
    <property type="match status" value="1"/>
</dbReference>
<feature type="transmembrane region" description="Helical" evidence="3">
    <location>
        <begin position="189"/>
        <end position="209"/>
    </location>
</feature>
<dbReference type="InterPro" id="IPR039421">
    <property type="entry name" value="Type_1_exporter"/>
</dbReference>
<dbReference type="InterPro" id="IPR027417">
    <property type="entry name" value="P-loop_NTPase"/>
</dbReference>